<comment type="subcellular location">
    <subcellularLocation>
        <location evidence="1">Cell inner membrane</location>
        <topology evidence="1">Multi-pass membrane protein</topology>
    </subcellularLocation>
</comment>
<evidence type="ECO:0000256" key="7">
    <source>
        <dbReference type="ARBA" id="ARBA00023136"/>
    </source>
</evidence>
<evidence type="ECO:0000256" key="1">
    <source>
        <dbReference type="ARBA" id="ARBA00004429"/>
    </source>
</evidence>
<comment type="similarity">
    <text evidence="8">Belongs to the TRAP transporter small permease family.</text>
</comment>
<dbReference type="GO" id="GO:0005886">
    <property type="term" value="C:plasma membrane"/>
    <property type="evidence" value="ECO:0007669"/>
    <property type="project" value="UniProtKB-SubCell"/>
</dbReference>
<feature type="transmembrane region" description="Helical" evidence="9">
    <location>
        <begin position="112"/>
        <end position="140"/>
    </location>
</feature>
<evidence type="ECO:0000256" key="4">
    <source>
        <dbReference type="ARBA" id="ARBA00022519"/>
    </source>
</evidence>
<keyword evidence="5 9" id="KW-0812">Transmembrane</keyword>
<feature type="transmembrane region" description="Helical" evidence="9">
    <location>
        <begin position="73"/>
        <end position="91"/>
    </location>
</feature>
<reference evidence="11 12" key="1">
    <citation type="submission" date="2017-06" db="EMBL/GenBank/DDBJ databases">
        <title>Complete genome of Helicobacter apodemus.</title>
        <authorList>
            <person name="Cho S."/>
        </authorList>
    </citation>
    <scope>NUCLEOTIDE SEQUENCE [LARGE SCALE GENOMIC DNA]</scope>
    <source>
        <strain evidence="12">SNUVETPUB-15-01</strain>
    </source>
</reference>
<evidence type="ECO:0000256" key="8">
    <source>
        <dbReference type="ARBA" id="ARBA00038436"/>
    </source>
</evidence>
<evidence type="ECO:0000313" key="11">
    <source>
        <dbReference type="EMBL" id="AWI35036.1"/>
    </source>
</evidence>
<evidence type="ECO:0000256" key="9">
    <source>
        <dbReference type="SAM" id="Phobius"/>
    </source>
</evidence>
<dbReference type="GO" id="GO:0015740">
    <property type="term" value="P:C4-dicarboxylate transport"/>
    <property type="evidence" value="ECO:0007669"/>
    <property type="project" value="TreeGrafter"/>
</dbReference>
<dbReference type="AlphaFoldDB" id="A0A2U8FG18"/>
<evidence type="ECO:0000259" key="10">
    <source>
        <dbReference type="Pfam" id="PF04290"/>
    </source>
</evidence>
<dbReference type="Pfam" id="PF04290">
    <property type="entry name" value="DctQ"/>
    <property type="match status" value="1"/>
</dbReference>
<feature type="transmembrane region" description="Helical" evidence="9">
    <location>
        <begin position="152"/>
        <end position="173"/>
    </location>
</feature>
<dbReference type="EMBL" id="CP021886">
    <property type="protein sequence ID" value="AWI35036.1"/>
    <property type="molecule type" value="Genomic_DNA"/>
</dbReference>
<evidence type="ECO:0000256" key="2">
    <source>
        <dbReference type="ARBA" id="ARBA00022448"/>
    </source>
</evidence>
<evidence type="ECO:0000256" key="6">
    <source>
        <dbReference type="ARBA" id="ARBA00022989"/>
    </source>
</evidence>
<dbReference type="PANTHER" id="PTHR35011">
    <property type="entry name" value="2,3-DIKETO-L-GULONATE TRAP TRANSPORTER SMALL PERMEASE PROTEIN YIAM"/>
    <property type="match status" value="1"/>
</dbReference>
<evidence type="ECO:0000256" key="5">
    <source>
        <dbReference type="ARBA" id="ARBA00022692"/>
    </source>
</evidence>
<keyword evidence="6 9" id="KW-1133">Transmembrane helix</keyword>
<sequence length="203" mass="23347">MVLFLQKPLLWIHHNPKIRKFFKTLDRIIITINKNIAVFGLGLGVFITALNVCVRYIAGFYPDIGSLTWAEEVARYCFLWSVFFGAAYGFRKGVHISVMMVIEKLPPFLAKICVIFSHLLTSVFLGFMFYASLMVIVLNYELGYMSEALHNVPLWVFLLCLPLAFLGATYRSVEKIYETSWMSAERIAKNTKEEMLHDSVIKD</sequence>
<dbReference type="KEGG" id="had:CDV25_00740"/>
<keyword evidence="3" id="KW-1003">Cell membrane</keyword>
<evidence type="ECO:0000256" key="3">
    <source>
        <dbReference type="ARBA" id="ARBA00022475"/>
    </source>
</evidence>
<protein>
    <submittedName>
        <fullName evidence="11">C4-dicarboxylate ABC transporter permease</fullName>
    </submittedName>
</protein>
<keyword evidence="7 9" id="KW-0472">Membrane</keyword>
<evidence type="ECO:0000313" key="12">
    <source>
        <dbReference type="Proteomes" id="UP000244890"/>
    </source>
</evidence>
<dbReference type="Proteomes" id="UP000244890">
    <property type="component" value="Chromosome"/>
</dbReference>
<proteinExistence type="inferred from homology"/>
<feature type="transmembrane region" description="Helical" evidence="9">
    <location>
        <begin position="36"/>
        <end position="61"/>
    </location>
</feature>
<dbReference type="InterPro" id="IPR055348">
    <property type="entry name" value="DctQ"/>
</dbReference>
<dbReference type="GO" id="GO:0022857">
    <property type="term" value="F:transmembrane transporter activity"/>
    <property type="evidence" value="ECO:0007669"/>
    <property type="project" value="TreeGrafter"/>
</dbReference>
<keyword evidence="2" id="KW-0813">Transport</keyword>
<organism evidence="11 12">
    <name type="scientific">Helicobacter apodemus</name>
    <dbReference type="NCBI Taxonomy" id="135569"/>
    <lineage>
        <taxon>Bacteria</taxon>
        <taxon>Pseudomonadati</taxon>
        <taxon>Campylobacterota</taxon>
        <taxon>Epsilonproteobacteria</taxon>
        <taxon>Campylobacterales</taxon>
        <taxon>Helicobacteraceae</taxon>
        <taxon>Helicobacter</taxon>
    </lineage>
</organism>
<dbReference type="OrthoDB" id="9791324at2"/>
<keyword evidence="4" id="KW-0997">Cell inner membrane</keyword>
<dbReference type="PANTHER" id="PTHR35011:SF2">
    <property type="entry name" value="2,3-DIKETO-L-GULONATE TRAP TRANSPORTER SMALL PERMEASE PROTEIN YIAM"/>
    <property type="match status" value="1"/>
</dbReference>
<dbReference type="InterPro" id="IPR007387">
    <property type="entry name" value="TRAP_DctQ"/>
</dbReference>
<gene>
    <name evidence="11" type="ORF">CDV25_00740</name>
</gene>
<feature type="domain" description="Tripartite ATP-independent periplasmic transporters DctQ component" evidence="10">
    <location>
        <begin position="45"/>
        <end position="178"/>
    </location>
</feature>
<name>A0A2U8FG18_9HELI</name>
<accession>A0A2U8FG18</accession>